<dbReference type="Pfam" id="PF02458">
    <property type="entry name" value="Transferase"/>
    <property type="match status" value="1"/>
</dbReference>
<gene>
    <name evidence="3" type="ORF">HU200_055994</name>
</gene>
<dbReference type="InterPro" id="IPR023213">
    <property type="entry name" value="CAT-like_dom_sf"/>
</dbReference>
<evidence type="ECO:0000256" key="2">
    <source>
        <dbReference type="ARBA" id="ARBA00023315"/>
    </source>
</evidence>
<dbReference type="Gene3D" id="3.30.559.10">
    <property type="entry name" value="Chloramphenicol acetyltransferase-like domain"/>
    <property type="match status" value="2"/>
</dbReference>
<evidence type="ECO:0000313" key="3">
    <source>
        <dbReference type="EMBL" id="KAF8662413.1"/>
    </source>
</evidence>
<dbReference type="SUPFAM" id="SSF52777">
    <property type="entry name" value="CoA-dependent acyltransferases"/>
    <property type="match status" value="1"/>
</dbReference>
<dbReference type="EMBL" id="JACEFO010002380">
    <property type="protein sequence ID" value="KAF8662413.1"/>
    <property type="molecule type" value="Genomic_DNA"/>
</dbReference>
<keyword evidence="4" id="KW-1185">Reference proteome</keyword>
<dbReference type="Gramene" id="Dexi6A01G0005620.1">
    <property type="protein sequence ID" value="Dexi6A01G0005620.1:cds"/>
    <property type="gene ID" value="Dexi6A01G0005620"/>
</dbReference>
<sequence length="464" mass="49433">MPPSVKVIEELRIAVASTAALPPEPLRLSALDAQWVTLPLIQRLLIFSDSDDGGVSGNTNTPPSFASAVAALRASLAGTLARFPPLAGRIVHLPDTGDAAFDCTAAGVAGGVRFIVAEMVGEDAARLAGEEEHDAEAFRRLVPELDAGELPAETMAAQVTRLRGGMAIGVAVHHAVVDGRSVWGFLEAWAAACRRGGEDDDDDVEPPPTFDRAAIELPGGEEVARAVLRKHAPDLPKAVVAGHLIRPNLSRRTFSITARDMQRLKHRIADLSPAGHAAAPPSSFTAVASLAWVSFVHAKHWAGSVFPDDEVYLSFFADCRVRLNPSPGDHYFGVCISGCLARATARDLLAENGVGVAAVLVAEQVRRAMVDPLAGWDWRSTVKEVDKDRAVILSGSNRFSAYEVTDFGWGPPARTELVTMNHDGQVVLVAGKKGGDSDGGMQASVSLHPAHMGMYKSYFLSYFR</sequence>
<dbReference type="AlphaFoldDB" id="A0A835ACW8"/>
<dbReference type="GO" id="GO:0016747">
    <property type="term" value="F:acyltransferase activity, transferring groups other than amino-acyl groups"/>
    <property type="evidence" value="ECO:0007669"/>
    <property type="project" value="UniProtKB-ARBA"/>
</dbReference>
<dbReference type="Proteomes" id="UP000636709">
    <property type="component" value="Unassembled WGS sequence"/>
</dbReference>
<keyword evidence="1" id="KW-0808">Transferase</keyword>
<organism evidence="3 4">
    <name type="scientific">Digitaria exilis</name>
    <dbReference type="NCBI Taxonomy" id="1010633"/>
    <lineage>
        <taxon>Eukaryota</taxon>
        <taxon>Viridiplantae</taxon>
        <taxon>Streptophyta</taxon>
        <taxon>Embryophyta</taxon>
        <taxon>Tracheophyta</taxon>
        <taxon>Spermatophyta</taxon>
        <taxon>Magnoliopsida</taxon>
        <taxon>Liliopsida</taxon>
        <taxon>Poales</taxon>
        <taxon>Poaceae</taxon>
        <taxon>PACMAD clade</taxon>
        <taxon>Panicoideae</taxon>
        <taxon>Panicodae</taxon>
        <taxon>Paniceae</taxon>
        <taxon>Anthephorinae</taxon>
        <taxon>Digitaria</taxon>
    </lineage>
</organism>
<evidence type="ECO:0000313" key="4">
    <source>
        <dbReference type="Proteomes" id="UP000636709"/>
    </source>
</evidence>
<dbReference type="PANTHER" id="PTHR31625">
    <property type="match status" value="1"/>
</dbReference>
<accession>A0A835ACW8</accession>
<name>A0A835ACW8_9POAL</name>
<evidence type="ECO:0000256" key="1">
    <source>
        <dbReference type="ARBA" id="ARBA00022679"/>
    </source>
</evidence>
<reference evidence="3" key="1">
    <citation type="submission" date="2020-07" db="EMBL/GenBank/DDBJ databases">
        <title>Genome sequence and genetic diversity analysis of an under-domesticated orphan crop, white fonio (Digitaria exilis).</title>
        <authorList>
            <person name="Bennetzen J.L."/>
            <person name="Chen S."/>
            <person name="Ma X."/>
            <person name="Wang X."/>
            <person name="Yssel A.E.J."/>
            <person name="Chaluvadi S.R."/>
            <person name="Johnson M."/>
            <person name="Gangashetty P."/>
            <person name="Hamidou F."/>
            <person name="Sanogo M.D."/>
            <person name="Zwaenepoel A."/>
            <person name="Wallace J."/>
            <person name="Van De Peer Y."/>
            <person name="Van Deynze A."/>
        </authorList>
    </citation>
    <scope>NUCLEOTIDE SEQUENCE</scope>
    <source>
        <tissue evidence="3">Leaves</tissue>
    </source>
</reference>
<comment type="caution">
    <text evidence="3">The sequence shown here is derived from an EMBL/GenBank/DDBJ whole genome shotgun (WGS) entry which is preliminary data.</text>
</comment>
<dbReference type="OrthoDB" id="1862401at2759"/>
<proteinExistence type="predicted"/>
<protein>
    <submittedName>
        <fullName evidence="3">Uncharacterized protein</fullName>
    </submittedName>
</protein>
<dbReference type="InterPro" id="IPR051504">
    <property type="entry name" value="Plant_metabolite_acyltrans"/>
</dbReference>
<keyword evidence="2" id="KW-0012">Acyltransferase</keyword>